<keyword evidence="3" id="KW-0378">Hydrolase</keyword>
<dbReference type="SUPFAM" id="SSF55920">
    <property type="entry name" value="Creatinase/aminopeptidase"/>
    <property type="match status" value="1"/>
</dbReference>
<dbReference type="Gene3D" id="3.90.230.10">
    <property type="entry name" value="Creatinase/methionine aminopeptidase superfamily"/>
    <property type="match status" value="1"/>
</dbReference>
<dbReference type="SUPFAM" id="SSF53092">
    <property type="entry name" value="Creatinase/prolidase N-terminal domain"/>
    <property type="match status" value="2"/>
</dbReference>
<dbReference type="Pfam" id="PF00557">
    <property type="entry name" value="Peptidase_M24"/>
    <property type="match status" value="1"/>
</dbReference>
<dbReference type="SMART" id="SM00849">
    <property type="entry name" value="Lactamase_B"/>
    <property type="match status" value="1"/>
</dbReference>
<dbReference type="InterPro" id="IPR000587">
    <property type="entry name" value="Creatinase_N"/>
</dbReference>
<gene>
    <name evidence="6" type="ORF">KDA27_20415</name>
</gene>
<evidence type="ECO:0000256" key="4">
    <source>
        <dbReference type="SAM" id="MobiDB-lite"/>
    </source>
</evidence>
<dbReference type="GO" id="GO:0070006">
    <property type="term" value="F:metalloaminopeptidase activity"/>
    <property type="evidence" value="ECO:0007669"/>
    <property type="project" value="InterPro"/>
</dbReference>
<sequence length="1149" mass="126819">MTIREASSIIVRRDRSVFLVQRASRLRFFGGFWAFPGGTVPPAHTGGPGDERGDDQRFARTAIRELFEELGLEIWSPALGSERGPLRQTLLELEGSPDRATRKQALEVWDEFERKVTFSEARMNPVCRLLTPSYHPVRYDTQFFRLDLDSSDGDPEVLPGELEEGRWDEPEVWLERWRRGDLRIAPPVVLILHTLTSSGVEGEFGWEALGSLTTTLGEGRIHTIFYNPAAQLLPLRTETLPPATHTNAYLVGSDPAYLIDPGCSDPDEQTRLVDALTHALEAGPVPKRRLGGILVTHHHGDHVGAVDRIRDRFGVPVWAHEATADRLEGRVEIDRRIADGERLALGPSPDGRTGWELEAIHTPGHAPGHLCFFERRYGSLFVGDMVSQLSSVLVRRKDGTMEDYLASLRRLAELPSEIVYPAHGPAVAGGPEILETQLRHRAEREAAILAVVASCGETQGRSAEEIVRLVYRDVPPEALPYAAESVASVADKLEREGRIFRVESATSGPRQTEAKAAESRPGPLETALRWSPSQKTRRAATLAAPDRGKKGASMKPKQRIAALREQLDRHGLDAYLVPSTDPHQSEYVPECWQRRQWISGFTGSAGEVVVTKKHAGLWTDGRYFLQAEDELRGSGMHLHRTGQPGVLSIEAMLGKTLPAGAKVGVDPQTLSIDRAASLETALGDYGLSLVFTPNNLVDAARGEDIQLPHGEAFALATKYSGESTSSKLRRLRKEMKEQRADAHVLSALDSVAWLFNIRGRDVTFNPVAIAYAIVTDKKATLYIDDAKVTPALRKALGSSVTLRAYGEFAPALAELGASGSVVWMDRKSASRWMLDLLGDAKRIEKTSPVVLMKAAKNGIEIEGMKRAHVRDGVAMVRFLRWVEEAAPDGGLTEISAADQLESFRAEGDLFQGLSFRTISGYAGHGAIIHYTVTPRTDVDIKAEGIYLLDSGGQYLDGTTDITRTILLGRRATKEQKERFTRVLKGHIAISRARFPKGTLAPALDVLARKALWDVDLDYNHGTGHGVGCFLNVHEGPRNIGTRPDGGYPLEAGNVLSNEPGYYKPGEYGIRIENLVLVVEDSVSKDNGKTYYRFEDLTVCPIDARLIDLKLLDPAEKKWVDTYHKHVKKTLSPFLEKEDREWLADACAPL</sequence>
<dbReference type="InterPro" id="IPR000994">
    <property type="entry name" value="Pept_M24"/>
</dbReference>
<proteinExistence type="inferred from homology"/>
<comment type="caution">
    <text evidence="6">The sequence shown here is derived from an EMBL/GenBank/DDBJ whole genome shotgun (WGS) entry which is preliminary data.</text>
</comment>
<dbReference type="Pfam" id="PF16188">
    <property type="entry name" value="Peptidase_M24_C"/>
    <property type="match status" value="1"/>
</dbReference>
<evidence type="ECO:0000256" key="2">
    <source>
        <dbReference type="ARBA" id="ARBA00022723"/>
    </source>
</evidence>
<dbReference type="Proteomes" id="UP000739538">
    <property type="component" value="Unassembled WGS sequence"/>
</dbReference>
<dbReference type="Gene3D" id="1.10.10.10">
    <property type="entry name" value="Winged helix-like DNA-binding domain superfamily/Winged helix DNA-binding domain"/>
    <property type="match status" value="1"/>
</dbReference>
<dbReference type="AlphaFoldDB" id="A0A956NF07"/>
<dbReference type="Pfam" id="PF01321">
    <property type="entry name" value="Creatinase_N"/>
    <property type="match status" value="1"/>
</dbReference>
<dbReference type="CDD" id="cd16278">
    <property type="entry name" value="metallo-hydrolase-like_MBL-fold"/>
    <property type="match status" value="1"/>
</dbReference>
<dbReference type="InterPro" id="IPR032416">
    <property type="entry name" value="Peptidase_M24_C"/>
</dbReference>
<dbReference type="Pfam" id="PF00753">
    <property type="entry name" value="Lactamase_B"/>
    <property type="match status" value="1"/>
</dbReference>
<dbReference type="GO" id="GO:0046872">
    <property type="term" value="F:metal ion binding"/>
    <property type="evidence" value="ECO:0007669"/>
    <property type="project" value="UniProtKB-KW"/>
</dbReference>
<accession>A0A956NF07</accession>
<dbReference type="GO" id="GO:0005737">
    <property type="term" value="C:cytoplasm"/>
    <property type="evidence" value="ECO:0007669"/>
    <property type="project" value="UniProtKB-ARBA"/>
</dbReference>
<reference evidence="6" key="1">
    <citation type="submission" date="2020-04" db="EMBL/GenBank/DDBJ databases">
        <authorList>
            <person name="Zhang T."/>
        </authorList>
    </citation>
    <scope>NUCLEOTIDE SEQUENCE</scope>
    <source>
        <strain evidence="6">HKST-UBA02</strain>
    </source>
</reference>
<dbReference type="CDD" id="cd01085">
    <property type="entry name" value="APP"/>
    <property type="match status" value="1"/>
</dbReference>
<keyword evidence="6" id="KW-0031">Aminopeptidase</keyword>
<dbReference type="FunFam" id="3.40.350.10:FF:000003">
    <property type="entry name" value="Xaa-pro aminopeptidase P"/>
    <property type="match status" value="1"/>
</dbReference>
<dbReference type="Gene3D" id="3.40.350.10">
    <property type="entry name" value="Creatinase/prolidase N-terminal domain"/>
    <property type="match status" value="2"/>
</dbReference>
<dbReference type="Pfam" id="PF00293">
    <property type="entry name" value="NUDIX"/>
    <property type="match status" value="1"/>
</dbReference>
<dbReference type="InterPro" id="IPR015797">
    <property type="entry name" value="NUDIX_hydrolase-like_dom_sf"/>
</dbReference>
<dbReference type="FunFam" id="3.90.230.10:FF:000009">
    <property type="entry name" value="xaa-Pro aminopeptidase 2"/>
    <property type="match status" value="1"/>
</dbReference>
<reference evidence="6" key="2">
    <citation type="journal article" date="2021" name="Microbiome">
        <title>Successional dynamics and alternative stable states in a saline activated sludge microbial community over 9 years.</title>
        <authorList>
            <person name="Wang Y."/>
            <person name="Ye J."/>
            <person name="Ju F."/>
            <person name="Liu L."/>
            <person name="Boyd J.A."/>
            <person name="Deng Y."/>
            <person name="Parks D.H."/>
            <person name="Jiang X."/>
            <person name="Yin X."/>
            <person name="Woodcroft B.J."/>
            <person name="Tyson G.W."/>
            <person name="Hugenholtz P."/>
            <person name="Polz M.F."/>
            <person name="Zhang T."/>
        </authorList>
    </citation>
    <scope>NUCLEOTIDE SEQUENCE</scope>
    <source>
        <strain evidence="6">HKST-UBA02</strain>
    </source>
</reference>
<organism evidence="6 7">
    <name type="scientific">Eiseniibacteriota bacterium</name>
    <dbReference type="NCBI Taxonomy" id="2212470"/>
    <lineage>
        <taxon>Bacteria</taxon>
        <taxon>Candidatus Eiseniibacteriota</taxon>
    </lineage>
</organism>
<evidence type="ECO:0000313" key="7">
    <source>
        <dbReference type="Proteomes" id="UP000739538"/>
    </source>
</evidence>
<dbReference type="PROSITE" id="PS51462">
    <property type="entry name" value="NUDIX"/>
    <property type="match status" value="1"/>
</dbReference>
<dbReference type="InterPro" id="IPR036866">
    <property type="entry name" value="RibonucZ/Hydroxyglut_hydro"/>
</dbReference>
<dbReference type="SUPFAM" id="SSF56281">
    <property type="entry name" value="Metallo-hydrolase/oxidoreductase"/>
    <property type="match status" value="1"/>
</dbReference>
<keyword evidence="6" id="KW-0645">Protease</keyword>
<protein>
    <submittedName>
        <fullName evidence="6">Aminopeptidase P family N-terminal domain-containing protein</fullName>
    </submittedName>
</protein>
<dbReference type="Pfam" id="PF17778">
    <property type="entry name" value="WHD_BLACT"/>
    <property type="match status" value="1"/>
</dbReference>
<evidence type="ECO:0000313" key="6">
    <source>
        <dbReference type="EMBL" id="MCA9758170.1"/>
    </source>
</evidence>
<keyword evidence="2" id="KW-0479">Metal-binding</keyword>
<dbReference type="InterPro" id="IPR029149">
    <property type="entry name" value="Creatin/AminoP/Spt16_N"/>
</dbReference>
<dbReference type="InterPro" id="IPR000086">
    <property type="entry name" value="NUDIX_hydrolase_dom"/>
</dbReference>
<dbReference type="Gene3D" id="3.60.15.10">
    <property type="entry name" value="Ribonuclease Z/Hydroxyacylglutathione hydrolase-like"/>
    <property type="match status" value="1"/>
</dbReference>
<dbReference type="Pfam" id="PF16189">
    <property type="entry name" value="Creatinase_N_2"/>
    <property type="match status" value="1"/>
</dbReference>
<comment type="similarity">
    <text evidence="1">Belongs to the peptidase M24B family.</text>
</comment>
<evidence type="ECO:0000256" key="1">
    <source>
        <dbReference type="ARBA" id="ARBA00008766"/>
    </source>
</evidence>
<dbReference type="InterPro" id="IPR036005">
    <property type="entry name" value="Creatinase/aminopeptidase-like"/>
</dbReference>
<dbReference type="EMBL" id="JAGQHS010000148">
    <property type="protein sequence ID" value="MCA9758170.1"/>
    <property type="molecule type" value="Genomic_DNA"/>
</dbReference>
<dbReference type="Gene3D" id="3.90.79.10">
    <property type="entry name" value="Nucleoside Triphosphate Pyrophosphohydrolase"/>
    <property type="match status" value="1"/>
</dbReference>
<feature type="region of interest" description="Disordered" evidence="4">
    <location>
        <begin position="500"/>
        <end position="558"/>
    </location>
</feature>
<dbReference type="InterPro" id="IPR001279">
    <property type="entry name" value="Metallo-B-lactamas"/>
</dbReference>
<feature type="domain" description="Nudix hydrolase" evidence="5">
    <location>
        <begin position="2"/>
        <end position="190"/>
    </location>
</feature>
<dbReference type="InterPro" id="IPR036388">
    <property type="entry name" value="WH-like_DNA-bd_sf"/>
</dbReference>
<dbReference type="InterPro" id="IPR050422">
    <property type="entry name" value="X-Pro_aminopeptidase_P"/>
</dbReference>
<dbReference type="InterPro" id="IPR033740">
    <property type="entry name" value="Pept_M24B"/>
</dbReference>
<dbReference type="PANTHER" id="PTHR43763:SF6">
    <property type="entry name" value="XAA-PRO AMINOPEPTIDASE 1"/>
    <property type="match status" value="1"/>
</dbReference>
<dbReference type="InterPro" id="IPR041516">
    <property type="entry name" value="LACTB2_WH"/>
</dbReference>
<evidence type="ECO:0000259" key="5">
    <source>
        <dbReference type="PROSITE" id="PS51462"/>
    </source>
</evidence>
<dbReference type="SUPFAM" id="SSF55811">
    <property type="entry name" value="Nudix"/>
    <property type="match status" value="1"/>
</dbReference>
<evidence type="ECO:0000256" key="3">
    <source>
        <dbReference type="ARBA" id="ARBA00022801"/>
    </source>
</evidence>
<dbReference type="PANTHER" id="PTHR43763">
    <property type="entry name" value="XAA-PRO AMINOPEPTIDASE 1"/>
    <property type="match status" value="1"/>
</dbReference>
<name>A0A956NF07_UNCEI</name>